<dbReference type="AlphaFoldDB" id="A0A7S3BM52"/>
<evidence type="ECO:0000313" key="1">
    <source>
        <dbReference type="EMBL" id="CAE0137801.1"/>
    </source>
</evidence>
<proteinExistence type="predicted"/>
<reference evidence="1" key="1">
    <citation type="submission" date="2021-01" db="EMBL/GenBank/DDBJ databases">
        <authorList>
            <person name="Corre E."/>
            <person name="Pelletier E."/>
            <person name="Niang G."/>
            <person name="Scheremetjew M."/>
            <person name="Finn R."/>
            <person name="Kale V."/>
            <person name="Holt S."/>
            <person name="Cochrane G."/>
            <person name="Meng A."/>
            <person name="Brown T."/>
            <person name="Cohen L."/>
        </authorList>
    </citation>
    <scope>NUCLEOTIDE SEQUENCE</scope>
    <source>
        <strain evidence="1">CCMP281</strain>
    </source>
</reference>
<organism evidence="1">
    <name type="scientific">Haptolina ericina</name>
    <dbReference type="NCBI Taxonomy" id="156174"/>
    <lineage>
        <taxon>Eukaryota</taxon>
        <taxon>Haptista</taxon>
        <taxon>Haptophyta</taxon>
        <taxon>Prymnesiophyceae</taxon>
        <taxon>Prymnesiales</taxon>
        <taxon>Prymnesiaceae</taxon>
        <taxon>Haptolina</taxon>
    </lineage>
</organism>
<accession>A0A7S3BM52</accession>
<protein>
    <submittedName>
        <fullName evidence="1">Uncharacterized protein</fullName>
    </submittedName>
</protein>
<name>A0A7S3BM52_9EUKA</name>
<gene>
    <name evidence="1" type="ORF">HERI1096_LOCUS31919</name>
</gene>
<sequence length="286" mass="31987">MSYVERVVVPLEEMGAAVDVVMTFPKCATADSAHPNSPNYPVLDTDRNLVVINTFSDPKQTQQQIATARSCPERQICSLLSKKLSKWFWPRSVVIQPTRSVALHDGWLQAHKLLKRRMAVTGVSYDFVLQSRHDLRINRNITTWGANMTKLLFEQSCYDCTHTSGAKGGNCRCESTYGVAEEIVRTRKGCMRCAADSMLWIPKRFIPTVTGQLEHDVPTDFAKMGSYGHNFINALTGISLERQQRRSTHVPPSDIGFLVCASAAAAAADQEVCIQTYGDYRPERPE</sequence>
<dbReference type="EMBL" id="HBHX01057833">
    <property type="protein sequence ID" value="CAE0137801.1"/>
    <property type="molecule type" value="Transcribed_RNA"/>
</dbReference>